<dbReference type="FunFam" id="3.90.650.10:FF:000010">
    <property type="entry name" value="Selenide, water dikinase"/>
    <property type="match status" value="1"/>
</dbReference>
<dbReference type="PANTHER" id="PTHR10256">
    <property type="entry name" value="SELENIDE, WATER DIKINASE"/>
    <property type="match status" value="1"/>
</dbReference>
<keyword evidence="13" id="KW-0711">Selenium</keyword>
<dbReference type="GO" id="GO:0005524">
    <property type="term" value="F:ATP binding"/>
    <property type="evidence" value="ECO:0007669"/>
    <property type="project" value="UniProtKB-KW"/>
</dbReference>
<dbReference type="SUPFAM" id="SSF55326">
    <property type="entry name" value="PurM N-terminal domain-like"/>
    <property type="match status" value="1"/>
</dbReference>
<dbReference type="Proteomes" id="UP000694557">
    <property type="component" value="Unassembled WGS sequence"/>
</dbReference>
<evidence type="ECO:0000256" key="16">
    <source>
        <dbReference type="SAM" id="MobiDB-lite"/>
    </source>
</evidence>
<feature type="domain" description="PurM-like C-terminal" evidence="18">
    <location>
        <begin position="665"/>
        <end position="836"/>
    </location>
</feature>
<evidence type="ECO:0000256" key="13">
    <source>
        <dbReference type="ARBA" id="ARBA00023266"/>
    </source>
</evidence>
<evidence type="ECO:0000259" key="18">
    <source>
        <dbReference type="Pfam" id="PF02769"/>
    </source>
</evidence>
<feature type="coiled-coil region" evidence="15">
    <location>
        <begin position="39"/>
        <end position="91"/>
    </location>
</feature>
<dbReference type="Gene3D" id="1.20.5.990">
    <property type="entry name" value="Nemo cc2-lz domain - 1d5 darpin complex"/>
    <property type="match status" value="1"/>
</dbReference>
<dbReference type="AlphaFoldDB" id="A0A8C7FKF8"/>
<evidence type="ECO:0000256" key="9">
    <source>
        <dbReference type="ARBA" id="ARBA00022777"/>
    </source>
</evidence>
<keyword evidence="11" id="KW-0067">ATP-binding</keyword>
<dbReference type="Pfam" id="PF02769">
    <property type="entry name" value="AIRS_C"/>
    <property type="match status" value="1"/>
</dbReference>
<dbReference type="FunFam" id="3.30.1330.10:FF:000014">
    <property type="entry name" value="Selenophosphate synthetase 2"/>
    <property type="match status" value="1"/>
</dbReference>
<proteinExistence type="predicted"/>
<evidence type="ECO:0000256" key="2">
    <source>
        <dbReference type="ARBA" id="ARBA00004496"/>
    </source>
</evidence>
<feature type="compositionally biased region" description="Polar residues" evidence="16">
    <location>
        <begin position="115"/>
        <end position="132"/>
    </location>
</feature>
<feature type="compositionally biased region" description="Polar residues" evidence="16">
    <location>
        <begin position="96"/>
        <end position="106"/>
    </location>
</feature>
<feature type="domain" description="NF-kappa-B essential modulator NEMO N-terminal" evidence="19">
    <location>
        <begin position="27"/>
        <end position="92"/>
    </location>
</feature>
<dbReference type="CDD" id="cd09803">
    <property type="entry name" value="UBAN"/>
    <property type="match status" value="1"/>
</dbReference>
<evidence type="ECO:0000256" key="10">
    <source>
        <dbReference type="ARBA" id="ARBA00022833"/>
    </source>
</evidence>
<dbReference type="FunFam" id="1.20.5.390:FF:000008">
    <property type="entry name" value="Inhibitor of kappa light polypeptide gene enhancer in B-cells, kinase gamma"/>
    <property type="match status" value="1"/>
</dbReference>
<feature type="region of interest" description="Disordered" evidence="16">
    <location>
        <begin position="96"/>
        <end position="153"/>
    </location>
</feature>
<keyword evidence="8" id="KW-0863">Zinc-finger</keyword>
<name>A0A8C7FKF8_ONCKI</name>
<dbReference type="Gene3D" id="3.30.1330.10">
    <property type="entry name" value="PurM-like, N-terminal domain"/>
    <property type="match status" value="1"/>
</dbReference>
<evidence type="ECO:0000313" key="22">
    <source>
        <dbReference type="Proteomes" id="UP000694557"/>
    </source>
</evidence>
<evidence type="ECO:0000256" key="11">
    <source>
        <dbReference type="ARBA" id="ARBA00022840"/>
    </source>
</evidence>
<comment type="subcellular location">
    <subcellularLocation>
        <location evidence="2">Cytoplasm</location>
    </subcellularLocation>
</comment>
<keyword evidence="22" id="KW-1185">Reference proteome</keyword>
<evidence type="ECO:0000313" key="21">
    <source>
        <dbReference type="Ensembl" id="ENSOKIP00005029586.1"/>
    </source>
</evidence>
<dbReference type="Gene3D" id="1.20.5.390">
    <property type="entry name" value="L1 transposable element, trimerization domain"/>
    <property type="match status" value="2"/>
</dbReference>
<evidence type="ECO:0000256" key="7">
    <source>
        <dbReference type="ARBA" id="ARBA00022741"/>
    </source>
</evidence>
<dbReference type="Pfam" id="PF11577">
    <property type="entry name" value="NEMO"/>
    <property type="match status" value="1"/>
</dbReference>
<keyword evidence="12 15" id="KW-0175">Coiled coil</keyword>
<evidence type="ECO:0000256" key="6">
    <source>
        <dbReference type="ARBA" id="ARBA00022723"/>
    </source>
</evidence>
<evidence type="ECO:0000256" key="5">
    <source>
        <dbReference type="ARBA" id="ARBA00022679"/>
    </source>
</evidence>
<feature type="region of interest" description="Disordered" evidence="16">
    <location>
        <begin position="233"/>
        <end position="260"/>
    </location>
</feature>
<comment type="catalytic activity">
    <reaction evidence="14">
        <text>hydrogenselenide + ATP + H2O = selenophosphate + AMP + phosphate + 2 H(+)</text>
        <dbReference type="Rhea" id="RHEA:18737"/>
        <dbReference type="ChEBI" id="CHEBI:15377"/>
        <dbReference type="ChEBI" id="CHEBI:15378"/>
        <dbReference type="ChEBI" id="CHEBI:16144"/>
        <dbReference type="ChEBI" id="CHEBI:29317"/>
        <dbReference type="ChEBI" id="CHEBI:30616"/>
        <dbReference type="ChEBI" id="CHEBI:43474"/>
        <dbReference type="ChEBI" id="CHEBI:456215"/>
        <dbReference type="EC" id="2.7.9.3"/>
    </reaction>
</comment>
<evidence type="ECO:0000256" key="14">
    <source>
        <dbReference type="ARBA" id="ARBA00049005"/>
    </source>
</evidence>
<comment type="function">
    <text evidence="1">Synthesizes selenophosphate from selenide and ATP.</text>
</comment>
<keyword evidence="5" id="KW-0808">Transferase</keyword>
<gene>
    <name evidence="21" type="primary">ikbkg</name>
</gene>
<dbReference type="CDD" id="cd02195">
    <property type="entry name" value="SelD"/>
    <property type="match status" value="1"/>
</dbReference>
<feature type="region of interest" description="Disordered" evidence="16">
    <location>
        <begin position="1"/>
        <end position="23"/>
    </location>
</feature>
<protein>
    <recommendedName>
        <fullName evidence="3">selenide, water dikinase</fullName>
        <ecNumber evidence="3">2.7.9.3</ecNumber>
    </recommendedName>
</protein>
<dbReference type="InterPro" id="IPR021063">
    <property type="entry name" value="NEMO_N"/>
</dbReference>
<dbReference type="Gene3D" id="3.90.650.10">
    <property type="entry name" value="PurM-like C-terminal domain"/>
    <property type="match status" value="1"/>
</dbReference>
<dbReference type="InterPro" id="IPR004536">
    <property type="entry name" value="SPS/SelD"/>
</dbReference>
<dbReference type="Pfam" id="PF16516">
    <property type="entry name" value="CC2-LZ"/>
    <property type="match status" value="1"/>
</dbReference>
<dbReference type="GO" id="GO:0016260">
    <property type="term" value="P:selenocysteine biosynthetic process"/>
    <property type="evidence" value="ECO:0007669"/>
    <property type="project" value="TreeGrafter"/>
</dbReference>
<dbReference type="EC" id="2.7.9.3" evidence="3"/>
<feature type="compositionally biased region" description="Polar residues" evidence="16">
    <location>
        <begin position="852"/>
        <end position="870"/>
    </location>
</feature>
<evidence type="ECO:0000256" key="12">
    <source>
        <dbReference type="ARBA" id="ARBA00023054"/>
    </source>
</evidence>
<reference evidence="21" key="1">
    <citation type="submission" date="2025-08" db="UniProtKB">
        <authorList>
            <consortium name="Ensembl"/>
        </authorList>
    </citation>
    <scope>IDENTIFICATION</scope>
</reference>
<evidence type="ECO:0000259" key="19">
    <source>
        <dbReference type="Pfam" id="PF11577"/>
    </source>
</evidence>
<organism evidence="21 22">
    <name type="scientific">Oncorhynchus kisutch</name>
    <name type="common">Coho salmon</name>
    <name type="synonym">Salmo kisutch</name>
    <dbReference type="NCBI Taxonomy" id="8019"/>
    <lineage>
        <taxon>Eukaryota</taxon>
        <taxon>Metazoa</taxon>
        <taxon>Chordata</taxon>
        <taxon>Craniata</taxon>
        <taxon>Vertebrata</taxon>
        <taxon>Euteleostomi</taxon>
        <taxon>Actinopterygii</taxon>
        <taxon>Neopterygii</taxon>
        <taxon>Teleostei</taxon>
        <taxon>Protacanthopterygii</taxon>
        <taxon>Salmoniformes</taxon>
        <taxon>Salmonidae</taxon>
        <taxon>Salmoninae</taxon>
        <taxon>Oncorhynchus</taxon>
    </lineage>
</organism>
<dbReference type="GO" id="GO:0004756">
    <property type="term" value="F:selenide, water dikinase activity"/>
    <property type="evidence" value="ECO:0007669"/>
    <property type="project" value="UniProtKB-EC"/>
</dbReference>
<dbReference type="Pfam" id="PF00586">
    <property type="entry name" value="AIRS"/>
    <property type="match status" value="1"/>
</dbReference>
<keyword evidence="6" id="KW-0479">Metal-binding</keyword>
<keyword evidence="4" id="KW-0963">Cytoplasm</keyword>
<evidence type="ECO:0000256" key="4">
    <source>
        <dbReference type="ARBA" id="ARBA00022490"/>
    </source>
</evidence>
<dbReference type="InterPro" id="IPR036921">
    <property type="entry name" value="PurM-like_N_sf"/>
</dbReference>
<keyword evidence="7" id="KW-0547">Nucleotide-binding</keyword>
<evidence type="ECO:0000256" key="8">
    <source>
        <dbReference type="ARBA" id="ARBA00022771"/>
    </source>
</evidence>
<feature type="coiled-coil region" evidence="15">
    <location>
        <begin position="429"/>
        <end position="508"/>
    </location>
</feature>
<dbReference type="NCBIfam" id="TIGR00476">
    <property type="entry name" value="selD"/>
    <property type="match status" value="1"/>
</dbReference>
<feature type="region of interest" description="Disordered" evidence="16">
    <location>
        <begin position="845"/>
        <end position="870"/>
    </location>
</feature>
<feature type="compositionally biased region" description="Polar residues" evidence="16">
    <location>
        <begin position="234"/>
        <end position="244"/>
    </location>
</feature>
<dbReference type="PANTHER" id="PTHR10256:SF1">
    <property type="entry name" value="SELENIDE, WATER DIKINASE 2"/>
    <property type="match status" value="1"/>
</dbReference>
<dbReference type="GO" id="GO:0005737">
    <property type="term" value="C:cytoplasm"/>
    <property type="evidence" value="ECO:0007669"/>
    <property type="project" value="UniProtKB-SubCell"/>
</dbReference>
<feature type="domain" description="NF-kappa-B essential modulator NEMO CC2-LZ" evidence="20">
    <location>
        <begin position="419"/>
        <end position="506"/>
    </location>
</feature>
<dbReference type="FunFam" id="1.20.5.990:FF:000003">
    <property type="entry name" value="NF-kappa-B essential modulator isoform X1"/>
    <property type="match status" value="1"/>
</dbReference>
<reference evidence="21" key="2">
    <citation type="submission" date="2025-09" db="UniProtKB">
        <authorList>
            <consortium name="Ensembl"/>
        </authorList>
    </citation>
    <scope>IDENTIFICATION</scope>
</reference>
<dbReference type="InterPro" id="IPR016188">
    <property type="entry name" value="PurM-like_N"/>
</dbReference>
<dbReference type="InterPro" id="IPR010918">
    <property type="entry name" value="PurM-like_C_dom"/>
</dbReference>
<dbReference type="SUPFAM" id="SSF56042">
    <property type="entry name" value="PurM C-terminal domain-like"/>
    <property type="match status" value="1"/>
</dbReference>
<accession>A0A8C7FKF8</accession>
<evidence type="ECO:0000256" key="3">
    <source>
        <dbReference type="ARBA" id="ARBA00011997"/>
    </source>
</evidence>
<evidence type="ECO:0000256" key="15">
    <source>
        <dbReference type="SAM" id="Coils"/>
    </source>
</evidence>
<keyword evidence="9" id="KW-0418">Kinase</keyword>
<dbReference type="FunFam" id="1.20.5.390:FF:000002">
    <property type="entry name" value="NF-kappa-B essential modulator isoform X1"/>
    <property type="match status" value="1"/>
</dbReference>
<dbReference type="GO" id="GO:0008270">
    <property type="term" value="F:zinc ion binding"/>
    <property type="evidence" value="ECO:0007669"/>
    <property type="project" value="UniProtKB-KW"/>
</dbReference>
<evidence type="ECO:0000259" key="17">
    <source>
        <dbReference type="Pfam" id="PF00586"/>
    </source>
</evidence>
<dbReference type="GeneTree" id="ENSGT00390000000950"/>
<dbReference type="InterPro" id="IPR032419">
    <property type="entry name" value="CC2-LZ_dom"/>
</dbReference>
<dbReference type="InterPro" id="IPR036676">
    <property type="entry name" value="PurM-like_C_sf"/>
</dbReference>
<sequence length="870" mass="96810">MVQPQTDTWDMAGDEGGGALRVPPELAANEVVTRLLGDNQQLREALQRSNQALRQRCEEMEEWQRRSREEREFLSCRFQEARALVERLARENHSLTSLASPSNPGANQGLLVNGPSFSQDSCPNSTNCSSNGGPARGGEQEKSSETNGTMASSLVTERGMEKRAEENEQMMLHSLPSERGNGFLQLLKSHKEKLDEGMTDLRLRNEELEKERDEGKRERDCLRRSVEELKTKLVQAQSSGVTEETVQHSEAPPPSDSSHLAKLTEQLQATQCRYRELQEKLDSLQKSSAQRDRTEVLLKQKDKDCAQLAKDGEALKAQVTSLLGELRERQSCLDQSQQDRNILDDKLSSTREALAASEREMEQQRKQHSVTVDKLLLQTHNLETALKTDRLVITEERRKLAQLQHAYTCLFKDYDSKLKTEGGDMVVRLEEAERALALKQDLIDKLKEEVEQQRGSLETVPVLTAQAEIYKADFLAEREAREKLNQRKEELQDHLNKALAEMERLKQEGTSRARMEEMQQRHLDDFIPRPNIPPQPGIGMDSCVVPLRHGGLSLVQTTDFFYPLVEDPYMMGRIACANVLSDLYAMGITECDNMLMLLSVSQKMTEQDRERVMPLMIRGFRDAAEEGGTSVTGGQTVVNPWIIIGGVASVVCQPNEFIMPDSAVPGDVLVLTKPLGTQVAVNAHQWLDQPERWNKIKLVVSKEEVEQAYQEAMFSMATLNRTAAGLMHRFQAHAATDVTGFGLLGHARNLATMQRAEVAFVIHNLPIIAKMAAISKAYGNIFNLLGGTSSETSGGLLVSLPREQAARFCAEVKGQGSGGGAWIIGIVEKGERGARIIDKPRIIEVQPRGTAAANQENSSSTSPAPGDTPS</sequence>
<dbReference type="Ensembl" id="ENSOKIT00005031295.1">
    <property type="protein sequence ID" value="ENSOKIP00005029586.1"/>
    <property type="gene ID" value="ENSOKIG00005012769.1"/>
</dbReference>
<evidence type="ECO:0000256" key="1">
    <source>
        <dbReference type="ARBA" id="ARBA00003786"/>
    </source>
</evidence>
<evidence type="ECO:0000259" key="20">
    <source>
        <dbReference type="Pfam" id="PF16516"/>
    </source>
</evidence>
<feature type="domain" description="PurM-like N-terminal" evidence="17">
    <location>
        <begin position="541"/>
        <end position="644"/>
    </location>
</feature>
<keyword evidence="10" id="KW-0862">Zinc</keyword>